<dbReference type="Proteomes" id="UP001201163">
    <property type="component" value="Unassembled WGS sequence"/>
</dbReference>
<feature type="non-terminal residue" evidence="3">
    <location>
        <position position="210"/>
    </location>
</feature>
<keyword evidence="4" id="KW-1185">Reference proteome</keyword>
<dbReference type="CDD" id="cd23814">
    <property type="entry name" value="UEV_AKTIP"/>
    <property type="match status" value="1"/>
</dbReference>
<evidence type="ECO:0000256" key="1">
    <source>
        <dbReference type="ARBA" id="ARBA00022786"/>
    </source>
</evidence>
<dbReference type="SMART" id="SM00212">
    <property type="entry name" value="UBCc"/>
    <property type="match status" value="1"/>
</dbReference>
<dbReference type="EMBL" id="JAKELL010000004">
    <property type="protein sequence ID" value="KAH8999060.1"/>
    <property type="molecule type" value="Genomic_DNA"/>
</dbReference>
<feature type="domain" description="UBC core" evidence="2">
    <location>
        <begin position="4"/>
        <end position="159"/>
    </location>
</feature>
<reference evidence="3" key="1">
    <citation type="submission" date="2022-01" db="EMBL/GenBank/DDBJ databases">
        <title>Comparative genomics reveals a dynamic genome evolution in the ectomycorrhizal milk-cap (Lactarius) mushrooms.</title>
        <authorList>
            <consortium name="DOE Joint Genome Institute"/>
            <person name="Lebreton A."/>
            <person name="Tang N."/>
            <person name="Kuo A."/>
            <person name="LaButti K."/>
            <person name="Drula E."/>
            <person name="Barry K."/>
            <person name="Clum A."/>
            <person name="Lipzen A."/>
            <person name="Mousain D."/>
            <person name="Ng V."/>
            <person name="Wang R."/>
            <person name="Wang X."/>
            <person name="Dai Y."/>
            <person name="Henrissat B."/>
            <person name="Grigoriev I.V."/>
            <person name="Guerin-Laguette A."/>
            <person name="Yu F."/>
            <person name="Martin F.M."/>
        </authorList>
    </citation>
    <scope>NUCLEOTIDE SEQUENCE</scope>
    <source>
        <strain evidence="3">QP</strain>
    </source>
</reference>
<dbReference type="Gene3D" id="3.10.110.10">
    <property type="entry name" value="Ubiquitin Conjugating Enzyme"/>
    <property type="match status" value="1"/>
</dbReference>
<gene>
    <name evidence="3" type="ORF">EDB92DRAFT_1791142</name>
</gene>
<proteinExistence type="predicted"/>
<dbReference type="SUPFAM" id="SSF54495">
    <property type="entry name" value="UBC-like"/>
    <property type="match status" value="1"/>
</dbReference>
<protein>
    <submittedName>
        <fullName evidence="3">UBC-like protein</fullName>
    </submittedName>
</protein>
<comment type="caution">
    <text evidence="3">The sequence shown here is derived from an EMBL/GenBank/DDBJ whole genome shotgun (WGS) entry which is preliminary data.</text>
</comment>
<dbReference type="InterPro" id="IPR000608">
    <property type="entry name" value="UBC"/>
</dbReference>
<sequence>VNPLSRVAISLEYASLRYQSHCPLGMYVVPLVGDPSIWDAVLFIHQGYYTDSILKFRLTFPHNYPDRPPTVHFVTDVFHPLISQQDGTFNLAPNFNPWRPKEHHVYDILYYIKASFKKHALDQIKEGDCLNREAFRRVYHDTTSSFAALATQSSMLSQTASALFDQDHPSMANTKGPPHSLIFRELKPEQSDALRARLGLHAWEDAPRST</sequence>
<dbReference type="InterPro" id="IPR016135">
    <property type="entry name" value="UBQ-conjugating_enzyme/RWD"/>
</dbReference>
<evidence type="ECO:0000313" key="4">
    <source>
        <dbReference type="Proteomes" id="UP001201163"/>
    </source>
</evidence>
<accession>A0AAD4QH12</accession>
<dbReference type="PANTHER" id="PTHR24067">
    <property type="entry name" value="UBIQUITIN-CONJUGATING ENZYME E2"/>
    <property type="match status" value="1"/>
</dbReference>
<keyword evidence="1" id="KW-0833">Ubl conjugation pathway</keyword>
<evidence type="ECO:0000259" key="2">
    <source>
        <dbReference type="PROSITE" id="PS50127"/>
    </source>
</evidence>
<organism evidence="3 4">
    <name type="scientific">Lactarius akahatsu</name>
    <dbReference type="NCBI Taxonomy" id="416441"/>
    <lineage>
        <taxon>Eukaryota</taxon>
        <taxon>Fungi</taxon>
        <taxon>Dikarya</taxon>
        <taxon>Basidiomycota</taxon>
        <taxon>Agaricomycotina</taxon>
        <taxon>Agaricomycetes</taxon>
        <taxon>Russulales</taxon>
        <taxon>Russulaceae</taxon>
        <taxon>Lactarius</taxon>
    </lineage>
</organism>
<dbReference type="InterPro" id="IPR050113">
    <property type="entry name" value="Ub_conjugating_enzyme"/>
</dbReference>
<evidence type="ECO:0000313" key="3">
    <source>
        <dbReference type="EMBL" id="KAH8999060.1"/>
    </source>
</evidence>
<name>A0AAD4QH12_9AGAM</name>
<dbReference type="Pfam" id="PF00179">
    <property type="entry name" value="UQ_con"/>
    <property type="match status" value="1"/>
</dbReference>
<dbReference type="AlphaFoldDB" id="A0AAD4QH12"/>
<dbReference type="PROSITE" id="PS50127">
    <property type="entry name" value="UBC_2"/>
    <property type="match status" value="1"/>
</dbReference>